<dbReference type="STRING" id="60547.GCA_000751215_06072"/>
<dbReference type="Pfam" id="PF00069">
    <property type="entry name" value="Pkinase"/>
    <property type="match status" value="1"/>
</dbReference>
<feature type="domain" description="Protein kinase" evidence="8">
    <location>
        <begin position="14"/>
        <end position="283"/>
    </location>
</feature>
<dbReference type="InterPro" id="IPR058395">
    <property type="entry name" value="DUF8082"/>
</dbReference>
<dbReference type="EMBL" id="JFHC01000021">
    <property type="protein sequence ID" value="KDR42006.1"/>
    <property type="molecule type" value="Genomic_DNA"/>
</dbReference>
<keyword evidence="3" id="KW-0808">Transferase</keyword>
<keyword evidence="2" id="KW-0723">Serine/threonine-protein kinase</keyword>
<evidence type="ECO:0000313" key="9">
    <source>
        <dbReference type="EMBL" id="KDR42006.1"/>
    </source>
</evidence>
<dbReference type="InterPro" id="IPR008271">
    <property type="entry name" value="Ser/Thr_kinase_AS"/>
</dbReference>
<dbReference type="AlphaFoldDB" id="A0A069PX86"/>
<dbReference type="FunFam" id="1.10.510.10:FF:000021">
    <property type="entry name" value="Serine/threonine protein kinase"/>
    <property type="match status" value="1"/>
</dbReference>
<keyword evidence="5 9" id="KW-0418">Kinase</keyword>
<evidence type="ECO:0000256" key="7">
    <source>
        <dbReference type="PROSITE-ProRule" id="PRU10141"/>
    </source>
</evidence>
<dbReference type="GO" id="GO:0004674">
    <property type="term" value="F:protein serine/threonine kinase activity"/>
    <property type="evidence" value="ECO:0007669"/>
    <property type="project" value="UniProtKB-KW"/>
</dbReference>
<dbReference type="EC" id="2.7.11.1" evidence="1"/>
<evidence type="ECO:0000256" key="4">
    <source>
        <dbReference type="ARBA" id="ARBA00022741"/>
    </source>
</evidence>
<feature type="binding site" evidence="7">
    <location>
        <position position="43"/>
    </location>
    <ligand>
        <name>ATP</name>
        <dbReference type="ChEBI" id="CHEBI:30616"/>
    </ligand>
</feature>
<dbReference type="InterPro" id="IPR011009">
    <property type="entry name" value="Kinase-like_dom_sf"/>
</dbReference>
<name>A0A069PX86_9BURK</name>
<evidence type="ECO:0000256" key="6">
    <source>
        <dbReference type="ARBA" id="ARBA00022840"/>
    </source>
</evidence>
<dbReference type="PROSITE" id="PS00107">
    <property type="entry name" value="PROTEIN_KINASE_ATP"/>
    <property type="match status" value="1"/>
</dbReference>
<comment type="caution">
    <text evidence="9">The sequence shown here is derived from an EMBL/GenBank/DDBJ whole genome shotgun (WGS) entry which is preliminary data.</text>
</comment>
<dbReference type="Proteomes" id="UP000027466">
    <property type="component" value="Unassembled WGS sequence"/>
</dbReference>
<reference evidence="9 10" key="1">
    <citation type="submission" date="2014-03" db="EMBL/GenBank/DDBJ databases">
        <title>Draft Genome Sequences of Four Burkholderia Strains.</title>
        <authorList>
            <person name="Liu X.Y."/>
            <person name="Li C.X."/>
            <person name="Xu J.H."/>
        </authorList>
    </citation>
    <scope>NUCLEOTIDE SEQUENCE [LARGE SCALE GENOMIC DNA]</scope>
    <source>
        <strain evidence="9 10">DSM 50014</strain>
    </source>
</reference>
<gene>
    <name evidence="9" type="ORF">BG61_13915</name>
</gene>
<dbReference type="SUPFAM" id="SSF56112">
    <property type="entry name" value="Protein kinase-like (PK-like)"/>
    <property type="match status" value="1"/>
</dbReference>
<sequence>MLKNEETPQTLGRYRIDRVLGRGAMGVVYLAFDPHIQREVALKTIRSELLNANPDEAAAAPAHDLTSRFLNEARAAGRLVHPHIVSVYDYGDTGDTAYITMEYVRGESLAARLAQHRRAATRMAPARVLGWFAQLLDALSYAHDAGVIHRDIKPANLLIAQRGECKITDFGIAQLDTSHHTQAGTLIGTPSYMSPEQFTGEAVDARADLFSAGVVLYEMLTGACPFTGTPAVVMRQVLNDMPGAPSGLAPDLPPALDAMVLKALAKRREDRFASASQWRAALIALIDTMQHADDADDIDRTIVTMTEPAPAFELPQADAQAASMQWPPELLARLEQRLASHVGPMATVLVRRAAAQAGDSQALSAQLAAHFPDDVARREFDALLAGHAGPVEGGASAVTLDTALVDDATRRLAAYVGPIARIVASRAASRTNDAGTFYLRLVDAVPDEKDKAALRRELGLSAD</sequence>
<dbReference type="PROSITE" id="PS50011">
    <property type="entry name" value="PROTEIN_KINASE_DOM"/>
    <property type="match status" value="1"/>
</dbReference>
<proteinExistence type="predicted"/>
<accession>A0A069PX86</accession>
<dbReference type="PANTHER" id="PTHR43289">
    <property type="entry name" value="MITOGEN-ACTIVATED PROTEIN KINASE KINASE KINASE 20-RELATED"/>
    <property type="match status" value="1"/>
</dbReference>
<dbReference type="InterPro" id="IPR017441">
    <property type="entry name" value="Protein_kinase_ATP_BS"/>
</dbReference>
<keyword evidence="6 7" id="KW-0067">ATP-binding</keyword>
<protein>
    <recommendedName>
        <fullName evidence="1">non-specific serine/threonine protein kinase</fullName>
        <ecNumber evidence="1">2.7.11.1</ecNumber>
    </recommendedName>
</protein>
<dbReference type="Gene3D" id="3.30.200.20">
    <property type="entry name" value="Phosphorylase Kinase, domain 1"/>
    <property type="match status" value="1"/>
</dbReference>
<dbReference type="SMART" id="SM00220">
    <property type="entry name" value="S_TKc"/>
    <property type="match status" value="1"/>
</dbReference>
<dbReference type="GO" id="GO:0005524">
    <property type="term" value="F:ATP binding"/>
    <property type="evidence" value="ECO:0007669"/>
    <property type="project" value="UniProtKB-UniRule"/>
</dbReference>
<evidence type="ECO:0000259" key="8">
    <source>
        <dbReference type="PROSITE" id="PS50011"/>
    </source>
</evidence>
<organism evidence="9 10">
    <name type="scientific">Caballeronia glathei</name>
    <dbReference type="NCBI Taxonomy" id="60547"/>
    <lineage>
        <taxon>Bacteria</taxon>
        <taxon>Pseudomonadati</taxon>
        <taxon>Pseudomonadota</taxon>
        <taxon>Betaproteobacteria</taxon>
        <taxon>Burkholderiales</taxon>
        <taxon>Burkholderiaceae</taxon>
        <taxon>Caballeronia</taxon>
    </lineage>
</organism>
<evidence type="ECO:0000313" key="10">
    <source>
        <dbReference type="Proteomes" id="UP000027466"/>
    </source>
</evidence>
<dbReference type="PANTHER" id="PTHR43289:SF6">
    <property type="entry name" value="SERINE_THREONINE-PROTEIN KINASE NEKL-3"/>
    <property type="match status" value="1"/>
</dbReference>
<evidence type="ECO:0000256" key="1">
    <source>
        <dbReference type="ARBA" id="ARBA00012513"/>
    </source>
</evidence>
<evidence type="ECO:0000256" key="2">
    <source>
        <dbReference type="ARBA" id="ARBA00022527"/>
    </source>
</evidence>
<dbReference type="Pfam" id="PF26309">
    <property type="entry name" value="DUF8082"/>
    <property type="match status" value="2"/>
</dbReference>
<evidence type="ECO:0000256" key="5">
    <source>
        <dbReference type="ARBA" id="ARBA00022777"/>
    </source>
</evidence>
<keyword evidence="10" id="KW-1185">Reference proteome</keyword>
<keyword evidence="4 7" id="KW-0547">Nucleotide-binding</keyword>
<dbReference type="CDD" id="cd14014">
    <property type="entry name" value="STKc_PknB_like"/>
    <property type="match status" value="1"/>
</dbReference>
<dbReference type="PROSITE" id="PS00108">
    <property type="entry name" value="PROTEIN_KINASE_ST"/>
    <property type="match status" value="1"/>
</dbReference>
<dbReference type="RefSeq" id="WP_051672548.1">
    <property type="nucleotide sequence ID" value="NZ_CADFFX010000024.1"/>
</dbReference>
<dbReference type="InterPro" id="IPR000719">
    <property type="entry name" value="Prot_kinase_dom"/>
</dbReference>
<dbReference type="Gene3D" id="1.10.510.10">
    <property type="entry name" value="Transferase(Phosphotransferase) domain 1"/>
    <property type="match status" value="1"/>
</dbReference>
<evidence type="ECO:0000256" key="3">
    <source>
        <dbReference type="ARBA" id="ARBA00022679"/>
    </source>
</evidence>